<evidence type="ECO:0000313" key="1">
    <source>
        <dbReference type="EMBL" id="CDW24784.1"/>
    </source>
</evidence>
<sequence>MKLLKTVIGSLDDHLSSLYKQPSLHQLTVSEFKFNSQGCALIGKAVPVLELQELEPTKSNRHRNILLIGLGSCAFVHIKKI</sequence>
<dbReference type="AlphaFoldDB" id="A0A0K2TFI3"/>
<protein>
    <submittedName>
        <fullName evidence="1">Uncharacterized protein</fullName>
    </submittedName>
</protein>
<proteinExistence type="predicted"/>
<name>A0A0K2TFI3_LEPSM</name>
<dbReference type="EMBL" id="HACA01007423">
    <property type="protein sequence ID" value="CDW24784.1"/>
    <property type="molecule type" value="Transcribed_RNA"/>
</dbReference>
<reference evidence="1" key="1">
    <citation type="submission" date="2014-05" db="EMBL/GenBank/DDBJ databases">
        <authorList>
            <person name="Chronopoulou M."/>
        </authorList>
    </citation>
    <scope>NUCLEOTIDE SEQUENCE</scope>
    <source>
        <tissue evidence="1">Whole organism</tissue>
    </source>
</reference>
<organism evidence="1">
    <name type="scientific">Lepeophtheirus salmonis</name>
    <name type="common">Salmon louse</name>
    <name type="synonym">Caligus salmonis</name>
    <dbReference type="NCBI Taxonomy" id="72036"/>
    <lineage>
        <taxon>Eukaryota</taxon>
        <taxon>Metazoa</taxon>
        <taxon>Ecdysozoa</taxon>
        <taxon>Arthropoda</taxon>
        <taxon>Crustacea</taxon>
        <taxon>Multicrustacea</taxon>
        <taxon>Hexanauplia</taxon>
        <taxon>Copepoda</taxon>
        <taxon>Siphonostomatoida</taxon>
        <taxon>Caligidae</taxon>
        <taxon>Lepeophtheirus</taxon>
    </lineage>
</organism>
<accession>A0A0K2TFI3</accession>